<reference evidence="2" key="1">
    <citation type="journal article" date="2016" name="Nat. Biotechnol.">
        <title>Sequencing wild and cultivated cassava and related species reveals extensive interspecific hybridization and genetic diversity.</title>
        <authorList>
            <person name="Bredeson J.V."/>
            <person name="Lyons J.B."/>
            <person name="Prochnik S.E."/>
            <person name="Wu G.A."/>
            <person name="Ha C.M."/>
            <person name="Edsinger-Gonzales E."/>
            <person name="Grimwood J."/>
            <person name="Schmutz J."/>
            <person name="Rabbi I.Y."/>
            <person name="Egesi C."/>
            <person name="Nauluvula P."/>
            <person name="Lebot V."/>
            <person name="Ndunguru J."/>
            <person name="Mkamilo G."/>
            <person name="Bart R.S."/>
            <person name="Setter T.L."/>
            <person name="Gleadow R.M."/>
            <person name="Kulakow P."/>
            <person name="Ferguson M.E."/>
            <person name="Rounsley S."/>
            <person name="Rokhsar D.S."/>
        </authorList>
    </citation>
    <scope>NUCLEOTIDE SEQUENCE [LARGE SCALE GENOMIC DNA]</scope>
    <source>
        <strain evidence="2">cv. AM560-2</strain>
    </source>
</reference>
<protein>
    <submittedName>
        <fullName evidence="1">Uncharacterized protein</fullName>
    </submittedName>
</protein>
<comment type="caution">
    <text evidence="1">The sequence shown here is derived from an EMBL/GenBank/DDBJ whole genome shotgun (WGS) entry which is preliminary data.</text>
</comment>
<dbReference type="Proteomes" id="UP000091857">
    <property type="component" value="Chromosome 3"/>
</dbReference>
<proteinExistence type="predicted"/>
<gene>
    <name evidence="1" type="ORF">MANES_03G112100v8</name>
</gene>
<evidence type="ECO:0000313" key="2">
    <source>
        <dbReference type="Proteomes" id="UP000091857"/>
    </source>
</evidence>
<keyword evidence="2" id="KW-1185">Reference proteome</keyword>
<name>A0ACB7I1A1_MANES</name>
<sequence>MHLLQFTSSVYGKAYVKMHAISSTALSDVNKKDLEGLLEVFGSAFALEDIASAYCRARRDSNLTAEILSGMHGTISTTVPAEKLAAEDATPLMWPSLLDSTKTLSSKWPSDNYVEKTSDGQKRKLKSKKCSASMGTVSSVIGKEYAKTRQLTNESVEAKKPLKLDSHEFPVSEIWSDKKPASVTRKDPSQVDIEEFLFKMLGEGFQLEMPVIHEVLDHCGYDIQKSIDELLGLSPSTLENCENVGCKADENSTEISLEEESFPLQEHMKLLNSAQSSGDGLMAGNLTSSPKKGKDRISLQEEVLQTLFDFSDRSEEAPKITRRVRLVKRSKAFGKPVVEFSNNATREREPSTAEPQVVTKDEDDDNSYEVLRTAVKEYWNTMREYYKAAIDAFVEGDHARAHKLLEQGQFFNKKAREADDKSCQKLTEASDEEVVSLKLHELEPKEALDLMRFHLTSLSGIPSIKYLRVTVESNSEDTANGKRKRLIMKQLEKESIKWNEEENGKTILIQVDVIDPKRLSFANKYGVEDQGKRRLKPANLLYPS</sequence>
<organism evidence="1 2">
    <name type="scientific">Manihot esculenta</name>
    <name type="common">Cassava</name>
    <name type="synonym">Jatropha manihot</name>
    <dbReference type="NCBI Taxonomy" id="3983"/>
    <lineage>
        <taxon>Eukaryota</taxon>
        <taxon>Viridiplantae</taxon>
        <taxon>Streptophyta</taxon>
        <taxon>Embryophyta</taxon>
        <taxon>Tracheophyta</taxon>
        <taxon>Spermatophyta</taxon>
        <taxon>Magnoliopsida</taxon>
        <taxon>eudicotyledons</taxon>
        <taxon>Gunneridae</taxon>
        <taxon>Pentapetalae</taxon>
        <taxon>rosids</taxon>
        <taxon>fabids</taxon>
        <taxon>Malpighiales</taxon>
        <taxon>Euphorbiaceae</taxon>
        <taxon>Crotonoideae</taxon>
        <taxon>Manihoteae</taxon>
        <taxon>Manihot</taxon>
    </lineage>
</organism>
<evidence type="ECO:0000313" key="1">
    <source>
        <dbReference type="EMBL" id="KAG8657999.1"/>
    </source>
</evidence>
<dbReference type="EMBL" id="CM004389">
    <property type="protein sequence ID" value="KAG8657999.1"/>
    <property type="molecule type" value="Genomic_DNA"/>
</dbReference>
<accession>A0ACB7I1A1</accession>